<evidence type="ECO:0000256" key="4">
    <source>
        <dbReference type="ARBA" id="ARBA00023212"/>
    </source>
</evidence>
<feature type="compositionally biased region" description="Basic and acidic residues" evidence="7">
    <location>
        <begin position="71"/>
        <end position="81"/>
    </location>
</feature>
<reference evidence="9" key="2">
    <citation type="submission" date="2021-01" db="UniProtKB">
        <authorList>
            <consortium name="EnsemblMetazoa"/>
        </authorList>
    </citation>
    <scope>IDENTIFICATION</scope>
</reference>
<evidence type="ECO:0000256" key="2">
    <source>
        <dbReference type="ARBA" id="ARBA00004245"/>
    </source>
</evidence>
<evidence type="ECO:0000256" key="6">
    <source>
        <dbReference type="SAM" id="Coils"/>
    </source>
</evidence>
<feature type="compositionally biased region" description="Low complexity" evidence="7">
    <location>
        <begin position="150"/>
        <end position="166"/>
    </location>
</feature>
<accession>A0A7M7NEW0</accession>
<feature type="region of interest" description="Disordered" evidence="7">
    <location>
        <begin position="183"/>
        <end position="252"/>
    </location>
</feature>
<dbReference type="PANTHER" id="PTHR21490:SF2">
    <property type="entry name" value="ENKURIN DOMAIN-CONTAINING PROTEIN 1"/>
    <property type="match status" value="1"/>
</dbReference>
<proteinExistence type="predicted"/>
<feature type="compositionally biased region" description="Low complexity" evidence="7">
    <location>
        <begin position="24"/>
        <end position="33"/>
    </location>
</feature>
<organism evidence="9 10">
    <name type="scientific">Strongylocentrotus purpuratus</name>
    <name type="common">Purple sea urchin</name>
    <dbReference type="NCBI Taxonomy" id="7668"/>
    <lineage>
        <taxon>Eukaryota</taxon>
        <taxon>Metazoa</taxon>
        <taxon>Echinodermata</taxon>
        <taxon>Eleutherozoa</taxon>
        <taxon>Echinozoa</taxon>
        <taxon>Echinoidea</taxon>
        <taxon>Euechinoidea</taxon>
        <taxon>Echinacea</taxon>
        <taxon>Camarodonta</taxon>
        <taxon>Echinidea</taxon>
        <taxon>Strongylocentrotidae</taxon>
        <taxon>Strongylocentrotus</taxon>
    </lineage>
</organism>
<dbReference type="OMA" id="LSTWTIP"/>
<dbReference type="InterPro" id="IPR052102">
    <property type="entry name" value="Enkurin_domain-protein"/>
</dbReference>
<dbReference type="InParanoid" id="A0A7M7NEW0"/>
<dbReference type="GO" id="GO:0005929">
    <property type="term" value="C:cilium"/>
    <property type="evidence" value="ECO:0007669"/>
    <property type="project" value="UniProtKB-SubCell"/>
</dbReference>
<feature type="region of interest" description="Disordered" evidence="7">
    <location>
        <begin position="1"/>
        <end position="170"/>
    </location>
</feature>
<evidence type="ECO:0000313" key="9">
    <source>
        <dbReference type="EnsemblMetazoa" id="XP_030835582"/>
    </source>
</evidence>
<feature type="compositionally biased region" description="Basic and acidic residues" evidence="7">
    <location>
        <begin position="204"/>
        <end position="215"/>
    </location>
</feature>
<keyword evidence="3" id="KW-0963">Cytoplasm</keyword>
<keyword evidence="4" id="KW-0206">Cytoskeleton</keyword>
<dbReference type="EnsemblMetazoa" id="XM_030979722">
    <property type="protein sequence ID" value="XP_030835582"/>
    <property type="gene ID" value="LOC578205"/>
</dbReference>
<evidence type="ECO:0000256" key="5">
    <source>
        <dbReference type="ARBA" id="ARBA00023273"/>
    </source>
</evidence>
<dbReference type="CTD" id="84080"/>
<protein>
    <recommendedName>
        <fullName evidence="8">Enkurin domain-containing protein</fullName>
    </recommendedName>
</protein>
<dbReference type="GeneID" id="578205"/>
<dbReference type="OrthoDB" id="10264920at2759"/>
<dbReference type="Proteomes" id="UP000007110">
    <property type="component" value="Unassembled WGS sequence"/>
</dbReference>
<dbReference type="GO" id="GO:0005881">
    <property type="term" value="C:cytoplasmic microtubule"/>
    <property type="evidence" value="ECO:0000318"/>
    <property type="project" value="GO_Central"/>
</dbReference>
<feature type="coiled-coil region" evidence="6">
    <location>
        <begin position="253"/>
        <end position="313"/>
    </location>
</feature>
<evidence type="ECO:0000259" key="8">
    <source>
        <dbReference type="PROSITE" id="PS51665"/>
    </source>
</evidence>
<feature type="compositionally biased region" description="Basic and acidic residues" evidence="7">
    <location>
        <begin position="93"/>
        <end position="103"/>
    </location>
</feature>
<reference evidence="10" key="1">
    <citation type="submission" date="2015-02" db="EMBL/GenBank/DDBJ databases">
        <title>Genome sequencing for Strongylocentrotus purpuratus.</title>
        <authorList>
            <person name="Murali S."/>
            <person name="Liu Y."/>
            <person name="Vee V."/>
            <person name="English A."/>
            <person name="Wang M."/>
            <person name="Skinner E."/>
            <person name="Han Y."/>
            <person name="Muzny D.M."/>
            <person name="Worley K.C."/>
            <person name="Gibbs R.A."/>
        </authorList>
    </citation>
    <scope>NUCLEOTIDE SEQUENCE</scope>
</reference>
<dbReference type="PANTHER" id="PTHR21490">
    <property type="entry name" value="ENKURIN-RELATED"/>
    <property type="match status" value="1"/>
</dbReference>
<dbReference type="AlphaFoldDB" id="A0A7M7NEW0"/>
<feature type="domain" description="Enkurin" evidence="8">
    <location>
        <begin position="226"/>
        <end position="318"/>
    </location>
</feature>
<comment type="subcellular location">
    <subcellularLocation>
        <location evidence="1">Cell projection</location>
        <location evidence="1">Cilium</location>
    </subcellularLocation>
    <subcellularLocation>
        <location evidence="2">Cytoplasm</location>
        <location evidence="2">Cytoskeleton</location>
    </subcellularLocation>
</comment>
<evidence type="ECO:0000313" key="10">
    <source>
        <dbReference type="Proteomes" id="UP000007110"/>
    </source>
</evidence>
<dbReference type="RefSeq" id="XP_030835582.1">
    <property type="nucleotide sequence ID" value="XM_030979722.1"/>
</dbReference>
<dbReference type="Pfam" id="PF13864">
    <property type="entry name" value="Enkurin"/>
    <property type="match status" value="1"/>
</dbReference>
<feature type="compositionally biased region" description="Polar residues" evidence="7">
    <location>
        <begin position="223"/>
        <end position="232"/>
    </location>
</feature>
<dbReference type="InterPro" id="IPR027012">
    <property type="entry name" value="Enkurin_dom"/>
</dbReference>
<feature type="compositionally biased region" description="Basic and acidic residues" evidence="7">
    <location>
        <begin position="233"/>
        <end position="243"/>
    </location>
</feature>
<keyword evidence="10" id="KW-1185">Reference proteome</keyword>
<keyword evidence="5" id="KW-0966">Cell projection</keyword>
<evidence type="ECO:0000256" key="3">
    <source>
        <dbReference type="ARBA" id="ARBA00022490"/>
    </source>
</evidence>
<name>A0A7M7NEW0_STRPU</name>
<sequence length="321" mass="36505">MMLSGPIPTDPGYSRSGGHERRSSWSAESSRPAPRVRPEANEIATKAQGSVGNLLVTGENVYRPPTRQKPQPKDFSKDNVRRMRQIQSKSRNKQREEVVEKNKPMKVLPQSEKYKVVASKVTENLKKSPPPPRPASANYLRSHSRTGAVSRGRSPSPAPRPSSASSEVSLHVDGSATNFIAHNAKLAKKVKPQRPPSAQALESLQKKKEGDMERYKRGHTPKYLQSRQNQWQRESEERIRNMPDPDMPPGHRKMAEEERLKTLEILKEKEKDLQNTLRKFPLSVETLRAKNQKAEIENRLSEVEEAIKIFTRRKVFVKVDS</sequence>
<evidence type="ECO:0000256" key="1">
    <source>
        <dbReference type="ARBA" id="ARBA00004138"/>
    </source>
</evidence>
<evidence type="ECO:0000256" key="7">
    <source>
        <dbReference type="SAM" id="MobiDB-lite"/>
    </source>
</evidence>
<keyword evidence="6" id="KW-0175">Coiled coil</keyword>
<dbReference type="PROSITE" id="PS51665">
    <property type="entry name" value="ENKURIN"/>
    <property type="match status" value="1"/>
</dbReference>
<dbReference type="KEGG" id="spu:578205"/>